<name>A0A3S0KP82_9GAMM</name>
<dbReference type="PROSITE" id="PS51257">
    <property type="entry name" value="PROKAR_LIPOPROTEIN"/>
    <property type="match status" value="1"/>
</dbReference>
<accession>A0A3S0KP82</accession>
<evidence type="ECO:0000313" key="3">
    <source>
        <dbReference type="Proteomes" id="UP000282060"/>
    </source>
</evidence>
<gene>
    <name evidence="2" type="ORF">EKG39_03835</name>
</gene>
<keyword evidence="1" id="KW-0732">Signal</keyword>
<reference evidence="2 3" key="1">
    <citation type="submission" date="2018-12" db="EMBL/GenBank/DDBJ databases">
        <authorList>
            <person name="Yu L."/>
        </authorList>
    </citation>
    <scope>NUCLEOTIDE SEQUENCE [LARGE SCALE GENOMIC DNA]</scope>
    <source>
        <strain evidence="2 3">HAW-EB5</strain>
    </source>
</reference>
<comment type="caution">
    <text evidence="2">The sequence shown here is derived from an EMBL/GenBank/DDBJ whole genome shotgun (WGS) entry which is preliminary data.</text>
</comment>
<dbReference type="AlphaFoldDB" id="A0A3S0KP82"/>
<dbReference type="RefSeq" id="WP_126504363.1">
    <property type="nucleotide sequence ID" value="NZ_RXNV01000001.1"/>
</dbReference>
<sequence length="63" mass="6944">MKKGLLVLILMSISACSTLDFEPIDINVEPDNTGVLDSKADPMAGNNERIIDEARQDGRLERN</sequence>
<evidence type="ECO:0008006" key="4">
    <source>
        <dbReference type="Google" id="ProtNLM"/>
    </source>
</evidence>
<feature type="chain" id="PRO_5018784056" description="Lipoprotein" evidence="1">
    <location>
        <begin position="18"/>
        <end position="63"/>
    </location>
</feature>
<dbReference type="Proteomes" id="UP000282060">
    <property type="component" value="Unassembled WGS sequence"/>
</dbReference>
<evidence type="ECO:0000313" key="2">
    <source>
        <dbReference type="EMBL" id="RTR34798.1"/>
    </source>
</evidence>
<proteinExistence type="predicted"/>
<feature type="signal peptide" evidence="1">
    <location>
        <begin position="1"/>
        <end position="17"/>
    </location>
</feature>
<protein>
    <recommendedName>
        <fullName evidence="4">Lipoprotein</fullName>
    </recommendedName>
</protein>
<dbReference type="EMBL" id="RXNV01000001">
    <property type="protein sequence ID" value="RTR34798.1"/>
    <property type="molecule type" value="Genomic_DNA"/>
</dbReference>
<dbReference type="OrthoDB" id="6270944at2"/>
<organism evidence="2 3">
    <name type="scientific">Shewanella atlantica</name>
    <dbReference type="NCBI Taxonomy" id="271099"/>
    <lineage>
        <taxon>Bacteria</taxon>
        <taxon>Pseudomonadati</taxon>
        <taxon>Pseudomonadota</taxon>
        <taxon>Gammaproteobacteria</taxon>
        <taxon>Alteromonadales</taxon>
        <taxon>Shewanellaceae</taxon>
        <taxon>Shewanella</taxon>
    </lineage>
</organism>
<keyword evidence="3" id="KW-1185">Reference proteome</keyword>
<evidence type="ECO:0000256" key="1">
    <source>
        <dbReference type="SAM" id="SignalP"/>
    </source>
</evidence>